<feature type="domain" description="VPS9" evidence="2">
    <location>
        <begin position="369"/>
        <end position="576"/>
    </location>
</feature>
<feature type="compositionally biased region" description="Polar residues" evidence="1">
    <location>
        <begin position="35"/>
        <end position="44"/>
    </location>
</feature>
<dbReference type="GO" id="GO:0030139">
    <property type="term" value="C:endocytic vesicle"/>
    <property type="evidence" value="ECO:0007669"/>
    <property type="project" value="TreeGrafter"/>
</dbReference>
<dbReference type="GO" id="GO:0016192">
    <property type="term" value="P:vesicle-mediated transport"/>
    <property type="evidence" value="ECO:0007669"/>
    <property type="project" value="InterPro"/>
</dbReference>
<feature type="region of interest" description="Disordered" evidence="1">
    <location>
        <begin position="83"/>
        <end position="106"/>
    </location>
</feature>
<protein>
    <submittedName>
        <fullName evidence="3">10694_t:CDS:1</fullName>
    </submittedName>
</protein>
<organism evidence="3 4">
    <name type="scientific">Cetraspora pellucida</name>
    <dbReference type="NCBI Taxonomy" id="1433469"/>
    <lineage>
        <taxon>Eukaryota</taxon>
        <taxon>Fungi</taxon>
        <taxon>Fungi incertae sedis</taxon>
        <taxon>Mucoromycota</taxon>
        <taxon>Glomeromycotina</taxon>
        <taxon>Glomeromycetes</taxon>
        <taxon>Diversisporales</taxon>
        <taxon>Gigasporaceae</taxon>
        <taxon>Cetraspora</taxon>
    </lineage>
</organism>
<proteinExistence type="predicted"/>
<dbReference type="PROSITE" id="PS51205">
    <property type="entry name" value="VPS9"/>
    <property type="match status" value="1"/>
</dbReference>
<feature type="compositionally biased region" description="Basic and acidic residues" evidence="1">
    <location>
        <begin position="735"/>
        <end position="759"/>
    </location>
</feature>
<gene>
    <name evidence="3" type="ORF">CPELLU_LOCUS3593</name>
</gene>
<feature type="region of interest" description="Disordered" evidence="1">
    <location>
        <begin position="444"/>
        <end position="510"/>
    </location>
</feature>
<dbReference type="OrthoDB" id="10264848at2759"/>
<evidence type="ECO:0000313" key="3">
    <source>
        <dbReference type="EMBL" id="CAG8525466.1"/>
    </source>
</evidence>
<dbReference type="Gene3D" id="1.10.246.120">
    <property type="match status" value="1"/>
</dbReference>
<dbReference type="GO" id="GO:0005085">
    <property type="term" value="F:guanyl-nucleotide exchange factor activity"/>
    <property type="evidence" value="ECO:0007669"/>
    <property type="project" value="InterPro"/>
</dbReference>
<dbReference type="Gene3D" id="1.20.1050.80">
    <property type="entry name" value="VPS9 domain"/>
    <property type="match status" value="1"/>
</dbReference>
<dbReference type="GO" id="GO:0031267">
    <property type="term" value="F:small GTPase binding"/>
    <property type="evidence" value="ECO:0007669"/>
    <property type="project" value="TreeGrafter"/>
</dbReference>
<feature type="compositionally biased region" description="Low complexity" evidence="1">
    <location>
        <begin position="480"/>
        <end position="504"/>
    </location>
</feature>
<feature type="compositionally biased region" description="Polar residues" evidence="1">
    <location>
        <begin position="52"/>
        <end position="63"/>
    </location>
</feature>
<dbReference type="InterPro" id="IPR037191">
    <property type="entry name" value="VPS9_dom_sf"/>
</dbReference>
<feature type="region of interest" description="Disordered" evidence="1">
    <location>
        <begin position="1"/>
        <end position="71"/>
    </location>
</feature>
<feature type="compositionally biased region" description="Basic and acidic residues" evidence="1">
    <location>
        <begin position="690"/>
        <end position="702"/>
    </location>
</feature>
<dbReference type="Proteomes" id="UP000789759">
    <property type="component" value="Unassembled WGS sequence"/>
</dbReference>
<evidence type="ECO:0000256" key="1">
    <source>
        <dbReference type="SAM" id="MobiDB-lite"/>
    </source>
</evidence>
<reference evidence="3" key="1">
    <citation type="submission" date="2021-06" db="EMBL/GenBank/DDBJ databases">
        <authorList>
            <person name="Kallberg Y."/>
            <person name="Tangrot J."/>
            <person name="Rosling A."/>
        </authorList>
    </citation>
    <scope>NUCLEOTIDE SEQUENCE</scope>
    <source>
        <strain evidence="3">FL966</strain>
    </source>
</reference>
<comment type="caution">
    <text evidence="3">The sequence shown here is derived from an EMBL/GenBank/DDBJ whole genome shotgun (WGS) entry which is preliminary data.</text>
</comment>
<name>A0A9N9AA75_9GLOM</name>
<feature type="region of interest" description="Disordered" evidence="1">
    <location>
        <begin position="690"/>
        <end position="712"/>
    </location>
</feature>
<sequence length="815" mass="90280">MDDKKPSTPSNPDENTETYPKLPSPVVARSYHALNGSNITSPQIASLRLKPTKSTDSLTNHPLQNVDEEESDVYSTWSSQLIRRSPSSSSTSSSSSLQPRFSSPHPVPGGSVGGLLLTKLRELNADFSGIVQMLIAKKATLLLPASHVMPFEQIDLALLEDHVVVSQPSDDGHKVITLNGITGFILQDTLKLIGLVPSEPDISTYIKENSKIRKLVFSTFYPYKDHSDADILLQGMTIQTIVIESPLRSKEVAESILALKTRKAVERKTESIVVLPNLPENFSKEVNDFIDEYIKLPPQDENASCDKIQGLFDSIHYQLESQVELQMESNEEKEDDNENEIDESMNLVEKYVCTVLYDHIFCPKWADDGSADDTLGSKIAALNFYKLGLSHLGIAVNPQQEQIDIAVQTAGKELQNLVQTKAPYEKLEIIIRCHRIVVDALEKKLQKSPSNSNESSDKTNAAQDTSTVPLPNILPQTSDSPALISSPTSLTSSAPTSPKSPTFPSEEKTNNPNADAIFPLLIYIVVKSNPKKLISNLRFMQRYRVRSLLRGEASYCLTNLLAIVEFLGKMDLKELDLPSDKPLSEQIPSVPTTPTVIEQRVSRRVGQEIVGVADSGLKVITGVVDTSYKMIGRVFGYNEHSTANATSTSTGDIEKEHDVIPNTTNSMTHSKDVSINTDPPAKVIEKELAEMSPDKHNAEKNKNGGNSQIDEPKSLTERLLPSFNILPRFSSGGTHPEEEHKEEHKEDKKENIKENKVENQEENNGASNQHRKIAPPIKRFLDCPDDEFRAKDVQELLSDYKRLSAAIQELGLFSS</sequence>
<dbReference type="InterPro" id="IPR045046">
    <property type="entry name" value="Vps9-like"/>
</dbReference>
<feature type="compositionally biased region" description="Polar residues" evidence="1">
    <location>
        <begin position="447"/>
        <end position="479"/>
    </location>
</feature>
<dbReference type="SUPFAM" id="SSF109993">
    <property type="entry name" value="VPS9 domain"/>
    <property type="match status" value="1"/>
</dbReference>
<dbReference type="GO" id="GO:0005829">
    <property type="term" value="C:cytosol"/>
    <property type="evidence" value="ECO:0007669"/>
    <property type="project" value="TreeGrafter"/>
</dbReference>
<dbReference type="Pfam" id="PF02204">
    <property type="entry name" value="VPS9"/>
    <property type="match status" value="1"/>
</dbReference>
<dbReference type="PANTHER" id="PTHR23101">
    <property type="entry name" value="RAB GDP/GTP EXCHANGE FACTOR"/>
    <property type="match status" value="1"/>
</dbReference>
<feature type="compositionally biased region" description="Low complexity" evidence="1">
    <location>
        <begin position="83"/>
        <end position="104"/>
    </location>
</feature>
<feature type="region of interest" description="Disordered" evidence="1">
    <location>
        <begin position="725"/>
        <end position="777"/>
    </location>
</feature>
<dbReference type="PANTHER" id="PTHR23101:SF25">
    <property type="entry name" value="GTPASE-ACTIVATING PROTEIN AND VPS9 DOMAIN-CONTAINING PROTEIN 1"/>
    <property type="match status" value="1"/>
</dbReference>
<keyword evidence="4" id="KW-1185">Reference proteome</keyword>
<dbReference type="InterPro" id="IPR003123">
    <property type="entry name" value="VPS9"/>
</dbReference>
<dbReference type="AlphaFoldDB" id="A0A9N9AA75"/>
<evidence type="ECO:0000259" key="2">
    <source>
        <dbReference type="PROSITE" id="PS51205"/>
    </source>
</evidence>
<accession>A0A9N9AA75</accession>
<dbReference type="EMBL" id="CAJVQA010001771">
    <property type="protein sequence ID" value="CAG8525466.1"/>
    <property type="molecule type" value="Genomic_DNA"/>
</dbReference>
<dbReference type="SMART" id="SM00167">
    <property type="entry name" value="VPS9"/>
    <property type="match status" value="1"/>
</dbReference>
<evidence type="ECO:0000313" key="4">
    <source>
        <dbReference type="Proteomes" id="UP000789759"/>
    </source>
</evidence>